<reference evidence="1" key="1">
    <citation type="submission" date="2021-01" db="EMBL/GenBank/DDBJ databases">
        <authorList>
            <consortium name="Genoscope - CEA"/>
            <person name="William W."/>
        </authorList>
    </citation>
    <scope>NUCLEOTIDE SEQUENCE</scope>
</reference>
<gene>
    <name evidence="1" type="ORF">PSON_ATCC_30995.1.T0310105</name>
</gene>
<protein>
    <submittedName>
        <fullName evidence="1">Uncharacterized protein</fullName>
    </submittedName>
</protein>
<evidence type="ECO:0000313" key="1">
    <source>
        <dbReference type="EMBL" id="CAD8073725.1"/>
    </source>
</evidence>
<evidence type="ECO:0000313" key="2">
    <source>
        <dbReference type="Proteomes" id="UP000692954"/>
    </source>
</evidence>
<dbReference type="Proteomes" id="UP000692954">
    <property type="component" value="Unassembled WGS sequence"/>
</dbReference>
<dbReference type="AlphaFoldDB" id="A0A8S1M7S2"/>
<organism evidence="1 2">
    <name type="scientific">Paramecium sonneborni</name>
    <dbReference type="NCBI Taxonomy" id="65129"/>
    <lineage>
        <taxon>Eukaryota</taxon>
        <taxon>Sar</taxon>
        <taxon>Alveolata</taxon>
        <taxon>Ciliophora</taxon>
        <taxon>Intramacronucleata</taxon>
        <taxon>Oligohymenophorea</taxon>
        <taxon>Peniculida</taxon>
        <taxon>Parameciidae</taxon>
        <taxon>Paramecium</taxon>
    </lineage>
</organism>
<accession>A0A8S1M7S2</accession>
<name>A0A8S1M7S2_9CILI</name>
<sequence>MGTISNLSLTFQSILNSAVLEGLQEFLIALSNHHRSNQFKHNLIRVLSLYDPISPNILEQSKQKSFYPFVTICVMYVQQILQSNLLCFQVNFFLQSLKSFSPASRQQVYALALLIHQGIVKTSLSKRIFPCQKQKNNYL</sequence>
<proteinExistence type="predicted"/>
<keyword evidence="2" id="KW-1185">Reference proteome</keyword>
<comment type="caution">
    <text evidence="1">The sequence shown here is derived from an EMBL/GenBank/DDBJ whole genome shotgun (WGS) entry which is preliminary data.</text>
</comment>
<dbReference type="EMBL" id="CAJJDN010000031">
    <property type="protein sequence ID" value="CAD8073725.1"/>
    <property type="molecule type" value="Genomic_DNA"/>
</dbReference>